<sequence length="43" mass="4573">MHAAKLVSALKIIAPKTRFLGNGGDKMATSGVEIIHHINDMSV</sequence>
<proteinExistence type="predicted"/>
<gene>
    <name evidence="1" type="ORF">METZ01_LOCUS358511</name>
</gene>
<accession>A0A382S8W8</accession>
<name>A0A382S8W8_9ZZZZ</name>
<evidence type="ECO:0000313" key="1">
    <source>
        <dbReference type="EMBL" id="SVD05657.1"/>
    </source>
</evidence>
<protein>
    <submittedName>
        <fullName evidence="1">Uncharacterized protein</fullName>
    </submittedName>
</protein>
<organism evidence="1">
    <name type="scientific">marine metagenome</name>
    <dbReference type="NCBI Taxonomy" id="408172"/>
    <lineage>
        <taxon>unclassified sequences</taxon>
        <taxon>metagenomes</taxon>
        <taxon>ecological metagenomes</taxon>
    </lineage>
</organism>
<reference evidence="1" key="1">
    <citation type="submission" date="2018-05" db="EMBL/GenBank/DDBJ databases">
        <authorList>
            <person name="Lanie J.A."/>
            <person name="Ng W.-L."/>
            <person name="Kazmierczak K.M."/>
            <person name="Andrzejewski T.M."/>
            <person name="Davidsen T.M."/>
            <person name="Wayne K.J."/>
            <person name="Tettelin H."/>
            <person name="Glass J.I."/>
            <person name="Rusch D."/>
            <person name="Podicherti R."/>
            <person name="Tsui H.-C.T."/>
            <person name="Winkler M.E."/>
        </authorList>
    </citation>
    <scope>NUCLEOTIDE SEQUENCE</scope>
</reference>
<dbReference type="AlphaFoldDB" id="A0A382S8W8"/>
<feature type="non-terminal residue" evidence="1">
    <location>
        <position position="43"/>
    </location>
</feature>
<dbReference type="EMBL" id="UINC01126888">
    <property type="protein sequence ID" value="SVD05657.1"/>
    <property type="molecule type" value="Genomic_DNA"/>
</dbReference>